<dbReference type="InterPro" id="IPR000160">
    <property type="entry name" value="GGDEF_dom"/>
</dbReference>
<dbReference type="SMART" id="SM00267">
    <property type="entry name" value="GGDEF"/>
    <property type="match status" value="1"/>
</dbReference>
<proteinExistence type="predicted"/>
<dbReference type="AlphaFoldDB" id="A0A1F6UHW8"/>
<dbReference type="SMART" id="SM00052">
    <property type="entry name" value="EAL"/>
    <property type="match status" value="1"/>
</dbReference>
<dbReference type="InterPro" id="IPR043128">
    <property type="entry name" value="Rev_trsase/Diguanyl_cyclase"/>
</dbReference>
<dbReference type="PROSITE" id="PS50887">
    <property type="entry name" value="GGDEF"/>
    <property type="match status" value="1"/>
</dbReference>
<dbReference type="EMBL" id="MFSV01000164">
    <property type="protein sequence ID" value="OGI56953.1"/>
    <property type="molecule type" value="Genomic_DNA"/>
</dbReference>
<dbReference type="SUPFAM" id="SSF141868">
    <property type="entry name" value="EAL domain-like"/>
    <property type="match status" value="1"/>
</dbReference>
<dbReference type="InterPro" id="IPR001633">
    <property type="entry name" value="EAL_dom"/>
</dbReference>
<dbReference type="SUPFAM" id="SSF55781">
    <property type="entry name" value="GAF domain-like"/>
    <property type="match status" value="1"/>
</dbReference>
<evidence type="ECO:0000259" key="3">
    <source>
        <dbReference type="PROSITE" id="PS50883"/>
    </source>
</evidence>
<dbReference type="InterPro" id="IPR029016">
    <property type="entry name" value="GAF-like_dom_sf"/>
</dbReference>
<dbReference type="Pfam" id="PF00990">
    <property type="entry name" value="GGDEF"/>
    <property type="match status" value="1"/>
</dbReference>
<feature type="domain" description="EAL" evidence="3">
    <location>
        <begin position="400"/>
        <end position="655"/>
    </location>
</feature>
<feature type="coiled-coil region" evidence="2">
    <location>
        <begin position="180"/>
        <end position="225"/>
    </location>
</feature>
<organism evidence="5 6">
    <name type="scientific">Candidatus Muproteobacteria bacterium RBG_19FT_COMBO_61_10</name>
    <dbReference type="NCBI Taxonomy" id="1817761"/>
    <lineage>
        <taxon>Bacteria</taxon>
        <taxon>Pseudomonadati</taxon>
        <taxon>Pseudomonadota</taxon>
        <taxon>Candidatus Muproteobacteria</taxon>
    </lineage>
</organism>
<reference evidence="5 6" key="1">
    <citation type="journal article" date="2016" name="Nat. Commun.">
        <title>Thousands of microbial genomes shed light on interconnected biogeochemical processes in an aquifer system.</title>
        <authorList>
            <person name="Anantharaman K."/>
            <person name="Brown C.T."/>
            <person name="Hug L.A."/>
            <person name="Sharon I."/>
            <person name="Castelle C.J."/>
            <person name="Probst A.J."/>
            <person name="Thomas B.C."/>
            <person name="Singh A."/>
            <person name="Wilkins M.J."/>
            <person name="Karaoz U."/>
            <person name="Brodie E.L."/>
            <person name="Williams K.H."/>
            <person name="Hubbard S.S."/>
            <person name="Banfield J.F."/>
        </authorList>
    </citation>
    <scope>NUCLEOTIDE SEQUENCE [LARGE SCALE GENOMIC DNA]</scope>
</reference>
<protein>
    <recommendedName>
        <fullName evidence="7">Diguanylate cyclase</fullName>
    </recommendedName>
</protein>
<dbReference type="SUPFAM" id="SSF55073">
    <property type="entry name" value="Nucleotide cyclase"/>
    <property type="match status" value="1"/>
</dbReference>
<feature type="domain" description="GGDEF" evidence="4">
    <location>
        <begin position="260"/>
        <end position="391"/>
    </location>
</feature>
<dbReference type="InterPro" id="IPR035919">
    <property type="entry name" value="EAL_sf"/>
</dbReference>
<dbReference type="GO" id="GO:0071732">
    <property type="term" value="P:cellular response to nitric oxide"/>
    <property type="evidence" value="ECO:0007669"/>
    <property type="project" value="UniProtKB-ARBA"/>
</dbReference>
<dbReference type="SMART" id="SM00065">
    <property type="entry name" value="GAF"/>
    <property type="match status" value="1"/>
</dbReference>
<dbReference type="PANTHER" id="PTHR44757:SF2">
    <property type="entry name" value="BIOFILM ARCHITECTURE MAINTENANCE PROTEIN MBAA"/>
    <property type="match status" value="1"/>
</dbReference>
<dbReference type="InterPro" id="IPR003018">
    <property type="entry name" value="GAF"/>
</dbReference>
<evidence type="ECO:0008006" key="7">
    <source>
        <dbReference type="Google" id="ProtNLM"/>
    </source>
</evidence>
<dbReference type="NCBIfam" id="TIGR00254">
    <property type="entry name" value="GGDEF"/>
    <property type="match status" value="1"/>
</dbReference>
<dbReference type="Pfam" id="PF00563">
    <property type="entry name" value="EAL"/>
    <property type="match status" value="1"/>
</dbReference>
<comment type="caution">
    <text evidence="5">The sequence shown here is derived from an EMBL/GenBank/DDBJ whole genome shotgun (WGS) entry which is preliminary data.</text>
</comment>
<accession>A0A1F6UHW8</accession>
<evidence type="ECO:0000256" key="1">
    <source>
        <dbReference type="ARBA" id="ARBA00051114"/>
    </source>
</evidence>
<name>A0A1F6UHW8_9PROT</name>
<dbReference type="CDD" id="cd01948">
    <property type="entry name" value="EAL"/>
    <property type="match status" value="1"/>
</dbReference>
<evidence type="ECO:0000259" key="4">
    <source>
        <dbReference type="PROSITE" id="PS50887"/>
    </source>
</evidence>
<evidence type="ECO:0000256" key="2">
    <source>
        <dbReference type="SAM" id="Coils"/>
    </source>
</evidence>
<dbReference type="FunFam" id="3.20.20.450:FF:000001">
    <property type="entry name" value="Cyclic di-GMP phosphodiesterase yahA"/>
    <property type="match status" value="1"/>
</dbReference>
<sequence length="665" mass="74141">MGNKGTPTTEADLTLLEQKLRDRETEIALLCETANAVSSELDIETVFRLVTQRAQAIINAETVLIPLLDTDCRHYTYRAGFGKNTEEIVGESLPLDFGVCGWVWRHKRPWWSGVLDELEEEERNKWEKEAGSLIMVPLFGKHHFLGGIAGINKAGGGSFTRRDLDLLTLFANQVSIAIENAAFFEEIIRAKQQAEAYQRELEALNVELEKRVEKRTEELAGANIKLKQMALHDPLTGLPNRTLIQERLKYSIAHAKRDGRGLSIMMLDLDRFKEINDTLGHHAGDQVLMEIAVRLSALLRESDTVGRLGGDEFAIILPGADIHSAKKLAAKINAALENPLELEGCNLSLSGSLGIATYPDHAVDETELLKFADVAMYTAKRTSSGYFVYDAKSDSHNHERLAFVSEIREGLKKNQFELFYQPQIELTSGKIVRVEVLARWPHPVKGMISPDVFIPMLEKTGLIRAFTHWVLDTALGQWAAWRSAGTHVGTTMGVNLSMHNLIDPSLPDLLMGLLRKWDVEGDCLMLEITESSIMNDPSQVIRTLSRLKETGVKFSVDDFGTGYSSLTYLKRLPVSEIKIDRSFVMEMSANEDDAMIVLSTIHLAHNLGLDVVAEGVETQEALDTLIRLKCDIAQGYHISRPLPADKLVEFIKTAETLLSARSRSG</sequence>
<evidence type="ECO:0000313" key="6">
    <source>
        <dbReference type="Proteomes" id="UP000177950"/>
    </source>
</evidence>
<comment type="catalytic activity">
    <reaction evidence="1">
        <text>3',3'-c-di-GMP + H2O = 5'-phosphoguanylyl(3'-&gt;5')guanosine + H(+)</text>
        <dbReference type="Rhea" id="RHEA:24902"/>
        <dbReference type="ChEBI" id="CHEBI:15377"/>
        <dbReference type="ChEBI" id="CHEBI:15378"/>
        <dbReference type="ChEBI" id="CHEBI:58754"/>
        <dbReference type="ChEBI" id="CHEBI:58805"/>
        <dbReference type="EC" id="3.1.4.52"/>
    </reaction>
    <physiologicalReaction direction="left-to-right" evidence="1">
        <dbReference type="Rhea" id="RHEA:24903"/>
    </physiologicalReaction>
</comment>
<evidence type="ECO:0000313" key="5">
    <source>
        <dbReference type="EMBL" id="OGI56953.1"/>
    </source>
</evidence>
<dbReference type="FunFam" id="3.30.70.270:FF:000001">
    <property type="entry name" value="Diguanylate cyclase domain protein"/>
    <property type="match status" value="1"/>
</dbReference>
<dbReference type="Gene3D" id="3.30.450.40">
    <property type="match status" value="1"/>
</dbReference>
<dbReference type="Pfam" id="PF13185">
    <property type="entry name" value="GAF_2"/>
    <property type="match status" value="1"/>
</dbReference>
<dbReference type="InterPro" id="IPR052155">
    <property type="entry name" value="Biofilm_reg_signaling"/>
</dbReference>
<dbReference type="CDD" id="cd01949">
    <property type="entry name" value="GGDEF"/>
    <property type="match status" value="1"/>
</dbReference>
<gene>
    <name evidence="5" type="ORF">A2V58_04530</name>
</gene>
<dbReference type="GO" id="GO:0071111">
    <property type="term" value="F:cyclic-guanylate-specific phosphodiesterase activity"/>
    <property type="evidence" value="ECO:0007669"/>
    <property type="project" value="UniProtKB-EC"/>
</dbReference>
<dbReference type="Gene3D" id="3.30.70.270">
    <property type="match status" value="1"/>
</dbReference>
<dbReference type="InterPro" id="IPR029787">
    <property type="entry name" value="Nucleotide_cyclase"/>
</dbReference>
<dbReference type="Gene3D" id="3.20.20.450">
    <property type="entry name" value="EAL domain"/>
    <property type="match status" value="1"/>
</dbReference>
<dbReference type="PANTHER" id="PTHR44757">
    <property type="entry name" value="DIGUANYLATE CYCLASE DGCP"/>
    <property type="match status" value="1"/>
</dbReference>
<keyword evidence="2" id="KW-0175">Coiled coil</keyword>
<dbReference type="Proteomes" id="UP000177950">
    <property type="component" value="Unassembled WGS sequence"/>
</dbReference>
<dbReference type="PROSITE" id="PS50883">
    <property type="entry name" value="EAL"/>
    <property type="match status" value="1"/>
</dbReference>